<feature type="compositionally biased region" description="Low complexity" evidence="1">
    <location>
        <begin position="935"/>
        <end position="950"/>
    </location>
</feature>
<feature type="region of interest" description="Disordered" evidence="1">
    <location>
        <begin position="1"/>
        <end position="115"/>
    </location>
</feature>
<feature type="domain" description="Meiotically up-regulated protein Msb1/Mug8" evidence="2">
    <location>
        <begin position="130"/>
        <end position="370"/>
    </location>
</feature>
<dbReference type="Pfam" id="PF08101">
    <property type="entry name" value="Msb1-Mug8_dom"/>
    <property type="match status" value="1"/>
</dbReference>
<evidence type="ECO:0000313" key="4">
    <source>
        <dbReference type="Proteomes" id="UP000602905"/>
    </source>
</evidence>
<feature type="compositionally biased region" description="Basic and acidic residues" evidence="1">
    <location>
        <begin position="880"/>
        <end position="889"/>
    </location>
</feature>
<dbReference type="InterPro" id="IPR012965">
    <property type="entry name" value="Msb1/Mug8_dom"/>
</dbReference>
<feature type="compositionally biased region" description="Polar residues" evidence="1">
    <location>
        <begin position="832"/>
        <end position="845"/>
    </location>
</feature>
<dbReference type="InterPro" id="IPR037508">
    <property type="entry name" value="Msb1/Mug8"/>
</dbReference>
<gene>
    <name evidence="3" type="ORF">RHS03_08761</name>
</gene>
<dbReference type="PANTHER" id="PTHR28093:SF1">
    <property type="entry name" value="MORPHOGENESIS-RELATED PROTEIN MSB1"/>
    <property type="match status" value="1"/>
</dbReference>
<feature type="region of interest" description="Disordered" evidence="1">
    <location>
        <begin position="1113"/>
        <end position="1168"/>
    </location>
</feature>
<feature type="compositionally biased region" description="Polar residues" evidence="1">
    <location>
        <begin position="1042"/>
        <end position="1052"/>
    </location>
</feature>
<evidence type="ECO:0000259" key="2">
    <source>
        <dbReference type="Pfam" id="PF08101"/>
    </source>
</evidence>
<feature type="compositionally biased region" description="Polar residues" evidence="1">
    <location>
        <begin position="1072"/>
        <end position="1087"/>
    </location>
</feature>
<dbReference type="PANTHER" id="PTHR28093">
    <property type="entry name" value="MORPHOGENESIS-RELATED PROTEIN MSB1"/>
    <property type="match status" value="1"/>
</dbReference>
<organism evidence="3 4">
    <name type="scientific">Rhizoctonia solani</name>
    <dbReference type="NCBI Taxonomy" id="456999"/>
    <lineage>
        <taxon>Eukaryota</taxon>
        <taxon>Fungi</taxon>
        <taxon>Dikarya</taxon>
        <taxon>Basidiomycota</taxon>
        <taxon>Agaricomycotina</taxon>
        <taxon>Agaricomycetes</taxon>
        <taxon>Cantharellales</taxon>
        <taxon>Ceratobasidiaceae</taxon>
        <taxon>Rhizoctonia</taxon>
    </lineage>
</organism>
<reference evidence="3" key="1">
    <citation type="submission" date="2020-09" db="EMBL/GenBank/DDBJ databases">
        <title>Comparative genome analyses of four rice-infecting Rhizoctonia solani isolates reveal extensive enrichment of homogalacturonan modification genes.</title>
        <authorList>
            <person name="Lee D.-Y."/>
            <person name="Jeon J."/>
            <person name="Kim K.-T."/>
            <person name="Cheong K."/>
            <person name="Song H."/>
            <person name="Choi G."/>
            <person name="Ko J."/>
            <person name="Opiyo S.O."/>
            <person name="Zuo S."/>
            <person name="Madhav S."/>
            <person name="Lee Y.-H."/>
            <person name="Wang G.-L."/>
        </authorList>
    </citation>
    <scope>NUCLEOTIDE SEQUENCE</scope>
    <source>
        <strain evidence="3">AG1-IA WGL</strain>
    </source>
</reference>
<name>A0A8H7HMI1_9AGAM</name>
<feature type="non-terminal residue" evidence="3">
    <location>
        <position position="1"/>
    </location>
</feature>
<sequence length="1168" mass="128376">MHSLFSRARTTSQTKRKDIDFPSDEFGRTNGAYRSETLPPVPPKKDKKDKDKRRQRTTSIPKDSRPSFLRSPSPDAEPGAHTLPPLPPLQAGGFLPRYIPSAPSSAERDDPARTPYGYLSTEKDVILSLDDVQRLLTILGEEITLRCLSTPLLFSTQALKLSAPRVKNLIRAFLSTCSDPISRQAETRFREEARFAGPHEVAMTIRWGLARIVRMVNGSETHGIMDFEVYRAWRANEQGKAQPRVLLDRWLTSVLIAQRYPPDHFTAILPGIPPPARPIFTSIFTLLSRLTAYSTKSGLTPPTLAGYFGPLIFGLVPAATSSFSSTLTSFYRAAHATEHLLLSHIRWEDDSQRRKTPGTGGLPSRLKDWIRGYPKMLPSDLDRVRRGAKTARVASVRRNVRLYSPDLVQSAASWAGEGDMSGRAEWLRVVPKGSGLTARYTDTYRKRLDIPAPTLTSESKKTQSTDGHQSWLSSETSLTSIVGATTAEEEKAKYSSLTDMKWGEFMATGFGDGETEGKRLEFDLNEGARQSRLEKRATMTWSDFSAAGFMRDEAPLSETLQFAAPLSTTIQTWPTASEDLHRKLKKQQKVLPTFGWETTPVAGQEWVVEEAFLDCWADLIWSSGWSEREERTHRDSNWALVDYKALPPTGPLLSLSTSSDPRTSNQWFVFEEFVPREYRDQLTNPKKKRNALGFTIKPKQWKPATTLNGKPYQSGMVPSSPGLRESSNTRDSDFDAMLSSRGVTRKISVGTQEEGSIESGTGILITAPLYTTGSSEVTPTTPTPKRPTASPRFGGTATRSGGGLSARFKLGSTSKRGMVGSEYDSSLEFETRTASETSDGGSPDQSHPPVRSFGLPSPGRNHSRRQSKDDAWVDILVADQGRRMRDQDASFRNGAGPTAFPSVAHGSTSTLRRGRANSDPDMPRGSVYGDNEADFTVTSAPVPVSPPSRFRFVEDEEEMEITRVDSPDLAGGSQAAYTRDSEISYSQDTYGRDSQGPYGRDSRDSGHLREPTSSEPVPPGRPSYESAEDYEPDSDFEPTSDGGHTQEMTSASRRLGDDTAGSIAFSDLSIDDPTTSSLGQPVSSRLGGNTGGGVRSLVQMYAERDKEALAAPKPSRLPVRVGSNIKSDELGESLPAPPIPPALEPGRASPSRYVHGAPLQNVEEEPDE</sequence>
<proteinExistence type="predicted"/>
<dbReference type="Proteomes" id="UP000602905">
    <property type="component" value="Unassembled WGS sequence"/>
</dbReference>
<feature type="region of interest" description="Disordered" evidence="1">
    <location>
        <begin position="771"/>
        <end position="1093"/>
    </location>
</feature>
<dbReference type="OrthoDB" id="3362494at2759"/>
<comment type="caution">
    <text evidence="3">The sequence shown here is derived from an EMBL/GenBank/DDBJ whole genome shotgun (WGS) entry which is preliminary data.</text>
</comment>
<protein>
    <recommendedName>
        <fullName evidence="2">Meiotically up-regulated protein Msb1/Mug8 domain-containing protein</fullName>
    </recommendedName>
</protein>
<dbReference type="AlphaFoldDB" id="A0A8H7HMI1"/>
<evidence type="ECO:0000313" key="3">
    <source>
        <dbReference type="EMBL" id="KAF8691604.1"/>
    </source>
</evidence>
<accession>A0A8H7HMI1</accession>
<dbReference type="EMBL" id="JACYCD010000561">
    <property type="protein sequence ID" value="KAF8691604.1"/>
    <property type="molecule type" value="Genomic_DNA"/>
</dbReference>
<feature type="compositionally biased region" description="Acidic residues" evidence="1">
    <location>
        <begin position="1026"/>
        <end position="1038"/>
    </location>
</feature>
<feature type="region of interest" description="Disordered" evidence="1">
    <location>
        <begin position="703"/>
        <end position="732"/>
    </location>
</feature>
<feature type="compositionally biased region" description="Basic and acidic residues" evidence="1">
    <location>
        <begin position="1000"/>
        <end position="1012"/>
    </location>
</feature>
<evidence type="ECO:0000256" key="1">
    <source>
        <dbReference type="SAM" id="MobiDB-lite"/>
    </source>
</evidence>